<organism evidence="2 3">
    <name type="scientific">Tumebacillus avium</name>
    <dbReference type="NCBI Taxonomy" id="1903704"/>
    <lineage>
        <taxon>Bacteria</taxon>
        <taxon>Bacillati</taxon>
        <taxon>Bacillota</taxon>
        <taxon>Bacilli</taxon>
        <taxon>Bacillales</taxon>
        <taxon>Alicyclobacillaceae</taxon>
        <taxon>Tumebacillus</taxon>
    </lineage>
</organism>
<feature type="chain" id="PRO_5012778914" description="DUF4878 domain-containing protein" evidence="1">
    <location>
        <begin position="30"/>
        <end position="143"/>
    </location>
</feature>
<dbReference type="AlphaFoldDB" id="A0A1Y0IN86"/>
<reference evidence="3" key="1">
    <citation type="submission" date="2017-05" db="EMBL/GenBank/DDBJ databases">
        <authorList>
            <person name="Sung H."/>
        </authorList>
    </citation>
    <scope>NUCLEOTIDE SEQUENCE [LARGE SCALE GENOMIC DNA]</scope>
    <source>
        <strain evidence="3">AR23208</strain>
    </source>
</reference>
<gene>
    <name evidence="2" type="ORF">CBW65_09980</name>
</gene>
<dbReference type="KEGG" id="tum:CBW65_09980"/>
<sequence length="143" mass="16393">MKTRTMFFTTAFVCILTASLLFSAIQSKASTTAEQEARYAVTQYIHALKTSDVQEIMKYTKDLRYPNESRKKQAYTNMAQDQILSDVHLISFKRTDNDEMIATLRFVSKVAGTHELDYPVIQEENGDWKVLIEGKAVTKNNKK</sequence>
<evidence type="ECO:0000313" key="3">
    <source>
        <dbReference type="Proteomes" id="UP000195437"/>
    </source>
</evidence>
<accession>A0A1Y0IN86</accession>
<evidence type="ECO:0008006" key="4">
    <source>
        <dbReference type="Google" id="ProtNLM"/>
    </source>
</evidence>
<evidence type="ECO:0000256" key="1">
    <source>
        <dbReference type="SAM" id="SignalP"/>
    </source>
</evidence>
<evidence type="ECO:0000313" key="2">
    <source>
        <dbReference type="EMBL" id="ARU61286.1"/>
    </source>
</evidence>
<feature type="signal peptide" evidence="1">
    <location>
        <begin position="1"/>
        <end position="29"/>
    </location>
</feature>
<keyword evidence="3" id="KW-1185">Reference proteome</keyword>
<dbReference type="EMBL" id="CP021434">
    <property type="protein sequence ID" value="ARU61286.1"/>
    <property type="molecule type" value="Genomic_DNA"/>
</dbReference>
<keyword evidence="1" id="KW-0732">Signal</keyword>
<dbReference type="RefSeq" id="WP_087456665.1">
    <property type="nucleotide sequence ID" value="NZ_CP021434.1"/>
</dbReference>
<protein>
    <recommendedName>
        <fullName evidence="4">DUF4878 domain-containing protein</fullName>
    </recommendedName>
</protein>
<dbReference type="OrthoDB" id="2382262at2"/>
<name>A0A1Y0IN86_9BACL</name>
<proteinExistence type="predicted"/>
<dbReference type="Proteomes" id="UP000195437">
    <property type="component" value="Chromosome"/>
</dbReference>